<dbReference type="RefSeq" id="XP_785702.3">
    <property type="nucleotide sequence ID" value="XM_780609.5"/>
</dbReference>
<evidence type="ECO:0000256" key="1">
    <source>
        <dbReference type="ARBA" id="ARBA00004114"/>
    </source>
</evidence>
<sequence>MATGDVKGNLRSLRTELKHAKYPKDLDFISLARGAPKEFLPIMHYMLCDYSRPVTHLILESNLELAAKTDQKFMEAVYKLLRDLFHYVPRITGPQFFKSGFAEHKILLTRDVVSMVRNKHKQLTRASKTTVSAP</sequence>
<evidence type="ECO:0000256" key="4">
    <source>
        <dbReference type="ARBA" id="ARBA00014053"/>
    </source>
</evidence>
<dbReference type="KEGG" id="spu:580557"/>
<dbReference type="GO" id="GO:0030496">
    <property type="term" value="C:midbody"/>
    <property type="evidence" value="ECO:0007669"/>
    <property type="project" value="UniProtKB-SubCell"/>
</dbReference>
<reference evidence="11" key="1">
    <citation type="submission" date="2015-02" db="EMBL/GenBank/DDBJ databases">
        <title>Genome sequencing for Strongylocentrotus purpuratus.</title>
        <authorList>
            <person name="Murali S."/>
            <person name="Liu Y."/>
            <person name="Vee V."/>
            <person name="English A."/>
            <person name="Wang M."/>
            <person name="Skinner E."/>
            <person name="Han Y."/>
            <person name="Muzny D.M."/>
            <person name="Worley K.C."/>
            <person name="Gibbs R.A."/>
        </authorList>
    </citation>
    <scope>NUCLEOTIDE SEQUENCE</scope>
</reference>
<dbReference type="InterPro" id="IPR033603">
    <property type="entry name" value="CEP44"/>
</dbReference>
<reference evidence="10" key="2">
    <citation type="submission" date="2021-01" db="UniProtKB">
        <authorList>
            <consortium name="EnsemblMetazoa"/>
        </authorList>
    </citation>
    <scope>IDENTIFICATION</scope>
</reference>
<dbReference type="PANTHER" id="PTHR31477">
    <property type="entry name" value="CENTROSOMAL PROTEIN OF 44 KDA"/>
    <property type="match status" value="1"/>
</dbReference>
<keyword evidence="5" id="KW-0963">Cytoplasm</keyword>
<comment type="subcellular location">
    <subcellularLocation>
        <location evidence="1">Cytoplasm</location>
        <location evidence="1">Cytoskeleton</location>
        <location evidence="1">Microtubule organizing center</location>
        <location evidence="1">Centrosome</location>
        <location evidence="1">Centriole</location>
    </subcellularLocation>
    <subcellularLocation>
        <location evidence="3">Cytoplasm</location>
        <location evidence="3">Cytoskeleton</location>
        <location evidence="3">Spindle pole</location>
    </subcellularLocation>
    <subcellularLocation>
        <location evidence="2">Midbody</location>
    </subcellularLocation>
</comment>
<dbReference type="EnsemblMetazoa" id="XM_011685390">
    <property type="protein sequence ID" value="XP_011683692"/>
    <property type="gene ID" value="LOC580557"/>
</dbReference>
<protein>
    <recommendedName>
        <fullName evidence="4">Centrosomal protein of 44 kDa</fullName>
    </recommendedName>
</protein>
<evidence type="ECO:0000256" key="8">
    <source>
        <dbReference type="ARBA" id="ARBA00046235"/>
    </source>
</evidence>
<dbReference type="InParanoid" id="A0A7M7RDZ7"/>
<evidence type="ECO:0000313" key="10">
    <source>
        <dbReference type="EnsemblMetazoa" id="XP_785702"/>
    </source>
</evidence>
<dbReference type="GO" id="GO:0000922">
    <property type="term" value="C:spindle pole"/>
    <property type="evidence" value="ECO:0007669"/>
    <property type="project" value="UniProtKB-SubCell"/>
</dbReference>
<dbReference type="OrthoDB" id="259598at2759"/>
<accession>A0A7M7RDZ7</accession>
<evidence type="ECO:0000313" key="11">
    <source>
        <dbReference type="Proteomes" id="UP000007110"/>
    </source>
</evidence>
<dbReference type="OMA" id="CDLARIC"/>
<dbReference type="Proteomes" id="UP000007110">
    <property type="component" value="Unassembled WGS sequence"/>
</dbReference>
<dbReference type="EnsemblMetazoa" id="XM_780609">
    <property type="protein sequence ID" value="XP_785702"/>
    <property type="gene ID" value="LOC580557"/>
</dbReference>
<proteinExistence type="predicted"/>
<evidence type="ECO:0000259" key="9">
    <source>
        <dbReference type="Pfam" id="PF15007"/>
    </source>
</evidence>
<keyword evidence="11" id="KW-1185">Reference proteome</keyword>
<dbReference type="InterPro" id="IPR029157">
    <property type="entry name" value="CEP44_CC"/>
</dbReference>
<comment type="function">
    <text evidence="8">Centriole-enriched microtubule-binding protein involved in centriole biogenesis. In collaboration with CEP295 and POC1B, is required for the centriole-to-centrosome conversion by ensuring the formation of bona fide centriole wall. Functions as a linker component that maintains centrosome cohesion. Associates with CROCC and regulates its stability and localization to the centrosome.</text>
</comment>
<evidence type="ECO:0000256" key="5">
    <source>
        <dbReference type="ARBA" id="ARBA00022490"/>
    </source>
</evidence>
<dbReference type="Pfam" id="PF15007">
    <property type="entry name" value="CEP44"/>
    <property type="match status" value="1"/>
</dbReference>
<organism evidence="10 11">
    <name type="scientific">Strongylocentrotus purpuratus</name>
    <name type="common">Purple sea urchin</name>
    <dbReference type="NCBI Taxonomy" id="7668"/>
    <lineage>
        <taxon>Eukaryota</taxon>
        <taxon>Metazoa</taxon>
        <taxon>Echinodermata</taxon>
        <taxon>Eleutherozoa</taxon>
        <taxon>Echinozoa</taxon>
        <taxon>Echinoidea</taxon>
        <taxon>Euechinoidea</taxon>
        <taxon>Echinacea</taxon>
        <taxon>Camarodonta</taxon>
        <taxon>Echinidea</taxon>
        <taxon>Strongylocentrotidae</taxon>
        <taxon>Strongylocentrotus</taxon>
    </lineage>
</organism>
<name>A0A7M7RDZ7_STRPU</name>
<feature type="domain" description="Centrosomal CEP44" evidence="9">
    <location>
        <begin position="5"/>
        <end position="129"/>
    </location>
</feature>
<keyword evidence="6" id="KW-0175">Coiled coil</keyword>
<evidence type="ECO:0000256" key="2">
    <source>
        <dbReference type="ARBA" id="ARBA00004214"/>
    </source>
</evidence>
<evidence type="ECO:0000256" key="3">
    <source>
        <dbReference type="ARBA" id="ARBA00004647"/>
    </source>
</evidence>
<dbReference type="PANTHER" id="PTHR31477:SF1">
    <property type="entry name" value="CENTROSOMAL PROTEIN OF 44 KDA"/>
    <property type="match status" value="1"/>
</dbReference>
<evidence type="ECO:0000256" key="7">
    <source>
        <dbReference type="ARBA" id="ARBA00023212"/>
    </source>
</evidence>
<evidence type="ECO:0000256" key="6">
    <source>
        <dbReference type="ARBA" id="ARBA00023054"/>
    </source>
</evidence>
<dbReference type="GO" id="GO:0005814">
    <property type="term" value="C:centriole"/>
    <property type="evidence" value="ECO:0007669"/>
    <property type="project" value="UniProtKB-SubCell"/>
</dbReference>
<keyword evidence="7" id="KW-0206">Cytoskeleton</keyword>
<dbReference type="GeneID" id="580557"/>
<dbReference type="AlphaFoldDB" id="A0A7M7RDZ7"/>
<dbReference type="RefSeq" id="XP_011683692.2">
    <property type="nucleotide sequence ID" value="XM_011685390.2"/>
</dbReference>